<proteinExistence type="predicted"/>
<dbReference type="PANTHER" id="PTHR47723">
    <property type="entry name" value="OS05G0353850 PROTEIN"/>
    <property type="match status" value="1"/>
</dbReference>
<name>A0A834T1T8_9FABA</name>
<dbReference type="InterPro" id="IPR053151">
    <property type="entry name" value="RNase_H-like"/>
</dbReference>
<dbReference type="Pfam" id="PF13456">
    <property type="entry name" value="RVT_3"/>
    <property type="match status" value="1"/>
</dbReference>
<keyword evidence="3" id="KW-1185">Reference proteome</keyword>
<evidence type="ECO:0000259" key="1">
    <source>
        <dbReference type="Pfam" id="PF13456"/>
    </source>
</evidence>
<evidence type="ECO:0000313" key="3">
    <source>
        <dbReference type="Proteomes" id="UP000634136"/>
    </source>
</evidence>
<gene>
    <name evidence="2" type="ORF">G2W53_033752</name>
</gene>
<accession>A0A834T1T8</accession>
<dbReference type="GO" id="GO:0004523">
    <property type="term" value="F:RNA-DNA hybrid ribonuclease activity"/>
    <property type="evidence" value="ECO:0007669"/>
    <property type="project" value="InterPro"/>
</dbReference>
<dbReference type="AlphaFoldDB" id="A0A834T1T8"/>
<dbReference type="PANTHER" id="PTHR47723:SF19">
    <property type="entry name" value="POLYNUCLEOTIDYL TRANSFERASE, RIBONUCLEASE H-LIKE SUPERFAMILY PROTEIN"/>
    <property type="match status" value="1"/>
</dbReference>
<dbReference type="InterPro" id="IPR044730">
    <property type="entry name" value="RNase_H-like_dom_plant"/>
</dbReference>
<dbReference type="CDD" id="cd06222">
    <property type="entry name" value="RNase_H_like"/>
    <property type="match status" value="1"/>
</dbReference>
<dbReference type="EMBL" id="JAAIUW010000010">
    <property type="protein sequence ID" value="KAF7812776.1"/>
    <property type="molecule type" value="Genomic_DNA"/>
</dbReference>
<organism evidence="2 3">
    <name type="scientific">Senna tora</name>
    <dbReference type="NCBI Taxonomy" id="362788"/>
    <lineage>
        <taxon>Eukaryota</taxon>
        <taxon>Viridiplantae</taxon>
        <taxon>Streptophyta</taxon>
        <taxon>Embryophyta</taxon>
        <taxon>Tracheophyta</taxon>
        <taxon>Spermatophyta</taxon>
        <taxon>Magnoliopsida</taxon>
        <taxon>eudicotyledons</taxon>
        <taxon>Gunneridae</taxon>
        <taxon>Pentapetalae</taxon>
        <taxon>rosids</taxon>
        <taxon>fabids</taxon>
        <taxon>Fabales</taxon>
        <taxon>Fabaceae</taxon>
        <taxon>Caesalpinioideae</taxon>
        <taxon>Cassia clade</taxon>
        <taxon>Senna</taxon>
    </lineage>
</organism>
<reference evidence="2" key="1">
    <citation type="submission" date="2020-09" db="EMBL/GenBank/DDBJ databases">
        <title>Genome-Enabled Discovery of Anthraquinone Biosynthesis in Senna tora.</title>
        <authorList>
            <person name="Kang S.-H."/>
            <person name="Pandey R.P."/>
            <person name="Lee C.-M."/>
            <person name="Sim J.-S."/>
            <person name="Jeong J.-T."/>
            <person name="Choi B.-S."/>
            <person name="Jung M."/>
            <person name="Ginzburg D."/>
            <person name="Zhao K."/>
            <person name="Won S.Y."/>
            <person name="Oh T.-J."/>
            <person name="Yu Y."/>
            <person name="Kim N.-H."/>
            <person name="Lee O.R."/>
            <person name="Lee T.-H."/>
            <person name="Bashyal P."/>
            <person name="Kim T.-S."/>
            <person name="Lee W.-H."/>
            <person name="Kawkins C."/>
            <person name="Kim C.-K."/>
            <person name="Kim J.S."/>
            <person name="Ahn B.O."/>
            <person name="Rhee S.Y."/>
            <person name="Sohng J.K."/>
        </authorList>
    </citation>
    <scope>NUCLEOTIDE SEQUENCE</scope>
    <source>
        <tissue evidence="2">Leaf</tissue>
    </source>
</reference>
<sequence length="268" mass="30594">MEMQFNGENSFLPWSVAHDSIMTNTQRKKRSFTDSNVCSKYKNQAQTSLHSLRDYCKVGNWNFIFATALWSIWKQRNDDVFNNKESLAMALIPSIMQNVLNYHEAVPLRSFVNKAKQGQYELWGLVRDSNGRWCLGFAKKMGKGDILAAKVWAILTGLQHAWHNNHRNIILEDWNARLIHTARDGNKAADAITKADQSKPFGHHCFENALPLCNLLDLPESPQLHGVVNHSSSPEERIPSADMFSSATSSSLHCRRLLSPVTLQRRYR</sequence>
<dbReference type="Proteomes" id="UP000634136">
    <property type="component" value="Unassembled WGS sequence"/>
</dbReference>
<evidence type="ECO:0000313" key="2">
    <source>
        <dbReference type="EMBL" id="KAF7812776.1"/>
    </source>
</evidence>
<feature type="domain" description="RNase H type-1" evidence="1">
    <location>
        <begin position="117"/>
        <end position="172"/>
    </location>
</feature>
<dbReference type="InterPro" id="IPR002156">
    <property type="entry name" value="RNaseH_domain"/>
</dbReference>
<protein>
    <submittedName>
        <fullName evidence="2">Ribonuclease H</fullName>
    </submittedName>
</protein>
<dbReference type="GO" id="GO:0003676">
    <property type="term" value="F:nucleic acid binding"/>
    <property type="evidence" value="ECO:0007669"/>
    <property type="project" value="InterPro"/>
</dbReference>
<comment type="caution">
    <text evidence="2">The sequence shown here is derived from an EMBL/GenBank/DDBJ whole genome shotgun (WGS) entry which is preliminary data.</text>
</comment>
<dbReference type="OrthoDB" id="1391789at2759"/>